<sequence>MEAKTLPPVHSLPHFVGRATFIKDRPVFATEQPYEVVGTLPPEQEHLRRNTEFELGDIPVYDLRQDFEAPSLDTHGFEFLRRPELSAFDIGSEDGLKDYLRAVLAFLQERFQTTDILVYNYNVRNSKERPTPEEYSGSQAKPQSIVSEAHTDGTDEGGFLRIRHQLGQDYAKYNDGSWRSRIVTLWRATRPVEEAPLALCDPSSLGSDDLINVARPGRDFVGEVSYVKHNLNQRWYFLSDQQPDELTLFSSYDSMDNTKIIGVEPDPSPRATKNRVSIDVRAIVLTKLE</sequence>
<dbReference type="GO" id="GO:0016491">
    <property type="term" value="F:oxidoreductase activity"/>
    <property type="evidence" value="ECO:0007669"/>
    <property type="project" value="InterPro"/>
</dbReference>
<protein>
    <recommendedName>
        <fullName evidence="4">CmcJ-like methyltransferase</fullName>
    </recommendedName>
</protein>
<proteinExistence type="inferred from homology"/>
<reference evidence="2" key="1">
    <citation type="submission" date="2023-06" db="EMBL/GenBank/DDBJ databases">
        <title>Genome-scale phylogeny and comparative genomics of the fungal order Sordariales.</title>
        <authorList>
            <consortium name="Lawrence Berkeley National Laboratory"/>
            <person name="Hensen N."/>
            <person name="Bonometti L."/>
            <person name="Westerberg I."/>
            <person name="Brannstrom I.O."/>
            <person name="Guillou S."/>
            <person name="Cros-Aarteil S."/>
            <person name="Calhoun S."/>
            <person name="Haridas S."/>
            <person name="Kuo A."/>
            <person name="Mondo S."/>
            <person name="Pangilinan J."/>
            <person name="Riley R."/>
            <person name="Labutti K."/>
            <person name="Andreopoulos B."/>
            <person name="Lipzen A."/>
            <person name="Chen C."/>
            <person name="Yanf M."/>
            <person name="Daum C."/>
            <person name="Ng V."/>
            <person name="Clum A."/>
            <person name="Steindorff A."/>
            <person name="Ohm R."/>
            <person name="Martin F."/>
            <person name="Silar P."/>
            <person name="Natvig D."/>
            <person name="Lalanne C."/>
            <person name="Gautier V."/>
            <person name="Ament-Velasquez S.L."/>
            <person name="Kruys A."/>
            <person name="Hutchinson M.I."/>
            <person name="Powell A.J."/>
            <person name="Barry K."/>
            <person name="Miller A.N."/>
            <person name="Grigoriev I.V."/>
            <person name="Debuchy R."/>
            <person name="Gladieux P."/>
            <person name="Thoren M.H."/>
            <person name="Johannesson H."/>
        </authorList>
    </citation>
    <scope>NUCLEOTIDE SEQUENCE</scope>
    <source>
        <strain evidence="2">CBS 606.72</strain>
    </source>
</reference>
<evidence type="ECO:0000313" key="2">
    <source>
        <dbReference type="EMBL" id="KAK0616845.1"/>
    </source>
</evidence>
<evidence type="ECO:0008006" key="4">
    <source>
        <dbReference type="Google" id="ProtNLM"/>
    </source>
</evidence>
<comment type="similarity">
    <text evidence="1">Belongs to the asaB hydroxylase/desaturase family.</text>
</comment>
<accession>A0AA39WK83</accession>
<dbReference type="PANTHER" id="PTHR34598">
    <property type="entry name" value="BLL6449 PROTEIN"/>
    <property type="match status" value="1"/>
</dbReference>
<dbReference type="AlphaFoldDB" id="A0AA39WK83"/>
<dbReference type="PANTHER" id="PTHR34598:SF3">
    <property type="entry name" value="OXIDOREDUCTASE AN1597"/>
    <property type="match status" value="1"/>
</dbReference>
<dbReference type="EMBL" id="JAULSU010000005">
    <property type="protein sequence ID" value="KAK0616845.1"/>
    <property type="molecule type" value="Genomic_DNA"/>
</dbReference>
<dbReference type="Proteomes" id="UP001175000">
    <property type="component" value="Unassembled WGS sequence"/>
</dbReference>
<comment type="caution">
    <text evidence="2">The sequence shown here is derived from an EMBL/GenBank/DDBJ whole genome shotgun (WGS) entry which is preliminary data.</text>
</comment>
<dbReference type="InterPro" id="IPR044053">
    <property type="entry name" value="AsaB-like"/>
</dbReference>
<evidence type="ECO:0000256" key="1">
    <source>
        <dbReference type="ARBA" id="ARBA00023604"/>
    </source>
</evidence>
<organism evidence="2 3">
    <name type="scientific">Immersiella caudata</name>
    <dbReference type="NCBI Taxonomy" id="314043"/>
    <lineage>
        <taxon>Eukaryota</taxon>
        <taxon>Fungi</taxon>
        <taxon>Dikarya</taxon>
        <taxon>Ascomycota</taxon>
        <taxon>Pezizomycotina</taxon>
        <taxon>Sordariomycetes</taxon>
        <taxon>Sordariomycetidae</taxon>
        <taxon>Sordariales</taxon>
        <taxon>Lasiosphaeriaceae</taxon>
        <taxon>Immersiella</taxon>
    </lineage>
</organism>
<keyword evidence="3" id="KW-1185">Reference proteome</keyword>
<gene>
    <name evidence="2" type="ORF">B0T14DRAFT_568417</name>
</gene>
<name>A0AA39WK83_9PEZI</name>
<evidence type="ECO:0000313" key="3">
    <source>
        <dbReference type="Proteomes" id="UP001175000"/>
    </source>
</evidence>
<dbReference type="NCBIfam" id="NF041278">
    <property type="entry name" value="CmcJ_NvfI_EfuI"/>
    <property type="match status" value="1"/>
</dbReference>